<evidence type="ECO:0000256" key="3">
    <source>
        <dbReference type="ARBA" id="ARBA00023125"/>
    </source>
</evidence>
<dbReference type="PANTHER" id="PTHR31391:SF81">
    <property type="entry name" value="TF-B3 DOMAIN-CONTAINING PROTEIN"/>
    <property type="match status" value="1"/>
</dbReference>
<sequence length="390" mass="45371">MTNPVTLSLPNGTKNKVHWVNKDGDVWLCNGWKEFAEYTKLDVSHFLVFRYEGNSCFNVIIFGKSALEIEYPLSREAANEKVEEIIEGGEFSAKFSEKGSKRPKEEPQEKEEQKPKKYSKNRACSDYSKHMNNDGSSEREKKVRLFQEKVKEMFNSKNNHFTSIIRKSYTERNLLIIPAEFSKHYLHKEGLATLFVEDGRTWEVETKLNFFGQLTFSSGWRKFLLDNKLKVDDVCVFELLENPQFLFKVTIYPLQEDDSTTPLFKGQKGVSHLPSSSLKTPMTTQARTPKPNDDLFICIKSEFPTIPYEYAKKFAEEHGRFVTFRVGDKSWQVKFLFYEKSHYGRFSRGWHDFARDCDLKMGDACIFRMVDQENLVFNVSCLKVNKSPGS</sequence>
<keyword evidence="4" id="KW-0804">Transcription</keyword>
<keyword evidence="5" id="KW-0539">Nucleus</keyword>
<comment type="subcellular location">
    <subcellularLocation>
        <location evidence="1">Nucleus</location>
    </subcellularLocation>
</comment>
<dbReference type="OrthoDB" id="623918at2759"/>
<dbReference type="PANTHER" id="PTHR31391">
    <property type="entry name" value="B3 DOMAIN-CONTAINING PROTEIN OS11G0197600-RELATED"/>
    <property type="match status" value="1"/>
</dbReference>
<evidence type="ECO:0000313" key="8">
    <source>
        <dbReference type="Proteomes" id="UP000087766"/>
    </source>
</evidence>
<organism evidence="8 9">
    <name type="scientific">Vigna radiata var. radiata</name>
    <name type="common">Mung bean</name>
    <name type="synonym">Phaseolus aureus</name>
    <dbReference type="NCBI Taxonomy" id="3916"/>
    <lineage>
        <taxon>Eukaryota</taxon>
        <taxon>Viridiplantae</taxon>
        <taxon>Streptophyta</taxon>
        <taxon>Embryophyta</taxon>
        <taxon>Tracheophyta</taxon>
        <taxon>Spermatophyta</taxon>
        <taxon>Magnoliopsida</taxon>
        <taxon>eudicotyledons</taxon>
        <taxon>Gunneridae</taxon>
        <taxon>Pentapetalae</taxon>
        <taxon>rosids</taxon>
        <taxon>fabids</taxon>
        <taxon>Fabales</taxon>
        <taxon>Fabaceae</taxon>
        <taxon>Papilionoideae</taxon>
        <taxon>50 kb inversion clade</taxon>
        <taxon>NPAAA clade</taxon>
        <taxon>indigoferoid/millettioid clade</taxon>
        <taxon>Phaseoleae</taxon>
        <taxon>Vigna</taxon>
    </lineage>
</organism>
<protein>
    <submittedName>
        <fullName evidence="9">B3 domain-containing transcription factor VRN1-like</fullName>
    </submittedName>
</protein>
<proteinExistence type="predicted"/>
<dbReference type="GO" id="GO:0005634">
    <property type="term" value="C:nucleus"/>
    <property type="evidence" value="ECO:0007669"/>
    <property type="project" value="UniProtKB-SubCell"/>
</dbReference>
<dbReference type="GeneID" id="106753565"/>
<feature type="compositionally biased region" description="Basic and acidic residues" evidence="6">
    <location>
        <begin position="127"/>
        <end position="139"/>
    </location>
</feature>
<feature type="domain" description="TF-B3" evidence="7">
    <location>
        <begin position="1"/>
        <end position="65"/>
    </location>
</feature>
<dbReference type="SMART" id="SM01019">
    <property type="entry name" value="B3"/>
    <property type="match status" value="2"/>
</dbReference>
<dbReference type="GO" id="GO:0003677">
    <property type="term" value="F:DNA binding"/>
    <property type="evidence" value="ECO:0007669"/>
    <property type="project" value="UniProtKB-KW"/>
</dbReference>
<feature type="compositionally biased region" description="Polar residues" evidence="6">
    <location>
        <begin position="273"/>
        <end position="287"/>
    </location>
</feature>
<evidence type="ECO:0000256" key="4">
    <source>
        <dbReference type="ARBA" id="ARBA00023163"/>
    </source>
</evidence>
<feature type="region of interest" description="Disordered" evidence="6">
    <location>
        <begin position="95"/>
        <end position="139"/>
    </location>
</feature>
<evidence type="ECO:0000313" key="9">
    <source>
        <dbReference type="RefSeq" id="XP_014490873.1"/>
    </source>
</evidence>
<dbReference type="CDD" id="cd10017">
    <property type="entry name" value="B3_DNA"/>
    <property type="match status" value="2"/>
</dbReference>
<keyword evidence="8" id="KW-1185">Reference proteome</keyword>
<accession>A0A1S3TAT2</accession>
<dbReference type="Pfam" id="PF02362">
    <property type="entry name" value="B3"/>
    <property type="match status" value="3"/>
</dbReference>
<evidence type="ECO:0000256" key="2">
    <source>
        <dbReference type="ARBA" id="ARBA00023015"/>
    </source>
</evidence>
<dbReference type="InterPro" id="IPR044837">
    <property type="entry name" value="REM16-like"/>
</dbReference>
<keyword evidence="2" id="KW-0805">Transcription regulation</keyword>
<dbReference type="AlphaFoldDB" id="A0A1S3TAT2"/>
<dbReference type="InterPro" id="IPR003340">
    <property type="entry name" value="B3_DNA-bd"/>
</dbReference>
<dbReference type="Proteomes" id="UP000087766">
    <property type="component" value="Unplaced"/>
</dbReference>
<keyword evidence="3" id="KW-0238">DNA-binding</keyword>
<name>A0A1S3TAT2_VIGRR</name>
<dbReference type="InterPro" id="IPR015300">
    <property type="entry name" value="DNA-bd_pseudobarrel_sf"/>
</dbReference>
<feature type="domain" description="TF-B3" evidence="7">
    <location>
        <begin position="160"/>
        <end position="253"/>
    </location>
</feature>
<evidence type="ECO:0000256" key="1">
    <source>
        <dbReference type="ARBA" id="ARBA00004123"/>
    </source>
</evidence>
<reference evidence="9" key="1">
    <citation type="submission" date="2025-08" db="UniProtKB">
        <authorList>
            <consortium name="RefSeq"/>
        </authorList>
    </citation>
    <scope>IDENTIFICATION</scope>
    <source>
        <tissue evidence="9">Leaf</tissue>
    </source>
</reference>
<dbReference type="SUPFAM" id="SSF101936">
    <property type="entry name" value="DNA-binding pseudobarrel domain"/>
    <property type="match status" value="3"/>
</dbReference>
<feature type="region of interest" description="Disordered" evidence="6">
    <location>
        <begin position="265"/>
        <end position="287"/>
    </location>
</feature>
<dbReference type="PROSITE" id="PS50863">
    <property type="entry name" value="B3"/>
    <property type="match status" value="3"/>
</dbReference>
<feature type="domain" description="TF-B3" evidence="7">
    <location>
        <begin position="306"/>
        <end position="385"/>
    </location>
</feature>
<evidence type="ECO:0000256" key="6">
    <source>
        <dbReference type="SAM" id="MobiDB-lite"/>
    </source>
</evidence>
<dbReference type="RefSeq" id="XP_014490873.1">
    <property type="nucleotide sequence ID" value="XM_014635387.2"/>
</dbReference>
<dbReference type="Gene3D" id="2.40.330.10">
    <property type="entry name" value="DNA-binding pseudobarrel domain"/>
    <property type="match status" value="3"/>
</dbReference>
<feature type="compositionally biased region" description="Basic and acidic residues" evidence="6">
    <location>
        <begin position="95"/>
        <end position="115"/>
    </location>
</feature>
<gene>
    <name evidence="9" type="primary">LOC106753565</name>
</gene>
<evidence type="ECO:0000256" key="5">
    <source>
        <dbReference type="ARBA" id="ARBA00023242"/>
    </source>
</evidence>
<dbReference type="STRING" id="3916.A0A1S3TAT2"/>
<dbReference type="KEGG" id="vra:106753565"/>
<evidence type="ECO:0000259" key="7">
    <source>
        <dbReference type="PROSITE" id="PS50863"/>
    </source>
</evidence>